<sequence>MTNLLPIANHSWKEYLTGTKSMTLSLLGFEYLLIYYPFIKKAKESQKWAHFGNMSTVLIYLITAFSTTVFFSSKQLQTVVWPTLSEWKIVKFPFVERFEYIGITFFGLIIVPNLALAFWGFSRVIKRTCHIKQTYMLWVGLITAFVATLFFETREEVDKLNTFVSEVGFYLIYGYIPFLFFIVFIRKKVWEK</sequence>
<evidence type="ECO:0000313" key="10">
    <source>
        <dbReference type="Proteomes" id="UP000809829"/>
    </source>
</evidence>
<organism evidence="9 10">
    <name type="scientific">Priestia iocasae</name>
    <dbReference type="NCBI Taxonomy" id="2291674"/>
    <lineage>
        <taxon>Bacteria</taxon>
        <taxon>Bacillati</taxon>
        <taxon>Bacillota</taxon>
        <taxon>Bacilli</taxon>
        <taxon>Bacillales</taxon>
        <taxon>Bacillaceae</taxon>
        <taxon>Priestia</taxon>
    </lineage>
</organism>
<keyword evidence="6 8" id="KW-1133">Transmembrane helix</keyword>
<evidence type="ECO:0000256" key="2">
    <source>
        <dbReference type="ARBA" id="ARBA00007998"/>
    </source>
</evidence>
<dbReference type="Proteomes" id="UP000809829">
    <property type="component" value="Unassembled WGS sequence"/>
</dbReference>
<keyword evidence="3" id="KW-0813">Transport</keyword>
<protein>
    <submittedName>
        <fullName evidence="9">Uncharacterized protein</fullName>
    </submittedName>
</protein>
<accession>A0ABS2QRK6</accession>
<evidence type="ECO:0000256" key="3">
    <source>
        <dbReference type="ARBA" id="ARBA00022448"/>
    </source>
</evidence>
<dbReference type="PANTHER" id="PTHR34975">
    <property type="entry name" value="SPORE GERMINATION PROTEIN A2"/>
    <property type="match status" value="1"/>
</dbReference>
<feature type="transmembrane region" description="Helical" evidence="8">
    <location>
        <begin position="100"/>
        <end position="122"/>
    </location>
</feature>
<comment type="caution">
    <text evidence="9">The sequence shown here is derived from an EMBL/GenBank/DDBJ whole genome shotgun (WGS) entry which is preliminary data.</text>
</comment>
<dbReference type="InterPro" id="IPR004761">
    <property type="entry name" value="Spore_GerAB"/>
</dbReference>
<feature type="transmembrane region" description="Helical" evidence="8">
    <location>
        <begin position="20"/>
        <end position="39"/>
    </location>
</feature>
<evidence type="ECO:0000256" key="5">
    <source>
        <dbReference type="ARBA" id="ARBA00022692"/>
    </source>
</evidence>
<evidence type="ECO:0000256" key="7">
    <source>
        <dbReference type="ARBA" id="ARBA00023136"/>
    </source>
</evidence>
<proteinExistence type="inferred from homology"/>
<evidence type="ECO:0000256" key="8">
    <source>
        <dbReference type="SAM" id="Phobius"/>
    </source>
</evidence>
<evidence type="ECO:0000256" key="6">
    <source>
        <dbReference type="ARBA" id="ARBA00022989"/>
    </source>
</evidence>
<reference evidence="9 10" key="1">
    <citation type="submission" date="2021-01" db="EMBL/GenBank/DDBJ databases">
        <title>Genomic Encyclopedia of Type Strains, Phase IV (KMG-IV): sequencing the most valuable type-strain genomes for metagenomic binning, comparative biology and taxonomic classification.</title>
        <authorList>
            <person name="Goeker M."/>
        </authorList>
    </citation>
    <scope>NUCLEOTIDE SEQUENCE [LARGE SCALE GENOMIC DNA]</scope>
    <source>
        <strain evidence="9 10">DSM 104297</strain>
    </source>
</reference>
<comment type="similarity">
    <text evidence="2">Belongs to the amino acid-polyamine-organocation (APC) superfamily. Spore germination protein (SGP) (TC 2.A.3.9) family.</text>
</comment>
<evidence type="ECO:0000313" key="9">
    <source>
        <dbReference type="EMBL" id="MBM7702035.1"/>
    </source>
</evidence>
<evidence type="ECO:0000256" key="1">
    <source>
        <dbReference type="ARBA" id="ARBA00004141"/>
    </source>
</evidence>
<keyword evidence="10" id="KW-1185">Reference proteome</keyword>
<feature type="transmembrane region" description="Helical" evidence="8">
    <location>
        <begin position="163"/>
        <end position="185"/>
    </location>
</feature>
<keyword evidence="4" id="KW-0309">Germination</keyword>
<feature type="transmembrane region" description="Helical" evidence="8">
    <location>
        <begin position="51"/>
        <end position="71"/>
    </location>
</feature>
<comment type="subcellular location">
    <subcellularLocation>
        <location evidence="1">Membrane</location>
        <topology evidence="1">Multi-pass membrane protein</topology>
    </subcellularLocation>
</comment>
<dbReference type="PANTHER" id="PTHR34975:SF2">
    <property type="entry name" value="SPORE GERMINATION PROTEIN A2"/>
    <property type="match status" value="1"/>
</dbReference>
<keyword evidence="7 8" id="KW-0472">Membrane</keyword>
<evidence type="ECO:0000256" key="4">
    <source>
        <dbReference type="ARBA" id="ARBA00022544"/>
    </source>
</evidence>
<name>A0ABS2QRK6_9BACI</name>
<keyword evidence="5 8" id="KW-0812">Transmembrane</keyword>
<gene>
    <name evidence="9" type="ORF">JOC83_000861</name>
</gene>
<dbReference type="EMBL" id="JAFBFC010000001">
    <property type="protein sequence ID" value="MBM7702035.1"/>
    <property type="molecule type" value="Genomic_DNA"/>
</dbReference>
<feature type="transmembrane region" description="Helical" evidence="8">
    <location>
        <begin position="134"/>
        <end position="151"/>
    </location>
</feature>
<dbReference type="Pfam" id="PF03845">
    <property type="entry name" value="Spore_permease"/>
    <property type="match status" value="1"/>
</dbReference>